<protein>
    <submittedName>
        <fullName evidence="1">Uncharacterized protein</fullName>
    </submittedName>
</protein>
<keyword evidence="2" id="KW-1185">Reference proteome</keyword>
<dbReference type="InterPro" id="IPR043148">
    <property type="entry name" value="TagF_C"/>
</dbReference>
<organism evidence="1 2">
    <name type="scientific">Sphaerisporangium melleum</name>
    <dbReference type="NCBI Taxonomy" id="321316"/>
    <lineage>
        <taxon>Bacteria</taxon>
        <taxon>Bacillati</taxon>
        <taxon>Actinomycetota</taxon>
        <taxon>Actinomycetes</taxon>
        <taxon>Streptosporangiales</taxon>
        <taxon>Streptosporangiaceae</taxon>
        <taxon>Sphaerisporangium</taxon>
    </lineage>
</organism>
<proteinExistence type="predicted"/>
<comment type="caution">
    <text evidence="1">The sequence shown here is derived from an EMBL/GenBank/DDBJ whole genome shotgun (WGS) entry which is preliminary data.</text>
</comment>
<dbReference type="Gene3D" id="3.40.50.12580">
    <property type="match status" value="1"/>
</dbReference>
<sequence length="471" mass="50086">MSGGQEWRSVPIGIDAHRWVTRPDCKSVLAVVHTVTSGQRLMDALRLVENDLRIQVVFTAAPDVFGNGVAEFLHGLRGPCITWEQATRQWFDLALAASLGAIHEVHAPLVVMPHGAGFSKRARGRAGLRVVDGGAVGVGSAGRRPVGGKPGVYGLDAQRLMHDGEVVPAAIALPHAAELGTLGRSCPEAVPVADVVGDPSFDRLMASLAHRDAYRRALAVRPDETLVVVSSTWGPRSLFARSSELLSRLLAELPGREFRVVVLLHPNIWFAHGVWQVRTWLADGLRHGLGLVPPGADWRGVLAAADLVIGDHGSVTAYATAAGVPVLLAEFADSDVDPASPAGELAAVAPRLSADGPLREQFAVARDRASAGRYEGVAARITSEPGHFDRNMRRLMYRLLELPQPATITVTPPAAVPYLLGRRPWDVAAPGPAEERGPGSVNCATCSGGGGVTAAENDVPARWWPPIRRRA</sequence>
<evidence type="ECO:0000313" key="1">
    <source>
        <dbReference type="EMBL" id="GGK63050.1"/>
    </source>
</evidence>
<accession>A0A917QQA4</accession>
<dbReference type="AlphaFoldDB" id="A0A917QQA4"/>
<reference evidence="1" key="1">
    <citation type="journal article" date="2014" name="Int. J. Syst. Evol. Microbiol.">
        <title>Complete genome sequence of Corynebacterium casei LMG S-19264T (=DSM 44701T), isolated from a smear-ripened cheese.</title>
        <authorList>
            <consortium name="US DOE Joint Genome Institute (JGI-PGF)"/>
            <person name="Walter F."/>
            <person name="Albersmeier A."/>
            <person name="Kalinowski J."/>
            <person name="Ruckert C."/>
        </authorList>
    </citation>
    <scope>NUCLEOTIDE SEQUENCE</scope>
    <source>
        <strain evidence="1">JCM 13064</strain>
    </source>
</reference>
<dbReference type="SUPFAM" id="SSF53756">
    <property type="entry name" value="UDP-Glycosyltransferase/glycogen phosphorylase"/>
    <property type="match status" value="1"/>
</dbReference>
<name>A0A917QQA4_9ACTN</name>
<reference evidence="1" key="2">
    <citation type="submission" date="2020-09" db="EMBL/GenBank/DDBJ databases">
        <authorList>
            <person name="Sun Q."/>
            <person name="Ohkuma M."/>
        </authorList>
    </citation>
    <scope>NUCLEOTIDE SEQUENCE</scope>
    <source>
        <strain evidence="1">JCM 13064</strain>
    </source>
</reference>
<evidence type="ECO:0000313" key="2">
    <source>
        <dbReference type="Proteomes" id="UP000645217"/>
    </source>
</evidence>
<dbReference type="Proteomes" id="UP000645217">
    <property type="component" value="Unassembled WGS sequence"/>
</dbReference>
<dbReference type="EMBL" id="BMNT01000001">
    <property type="protein sequence ID" value="GGK63050.1"/>
    <property type="molecule type" value="Genomic_DNA"/>
</dbReference>
<gene>
    <name evidence="1" type="ORF">GCM10007964_02720</name>
</gene>